<dbReference type="Pfam" id="PF08447">
    <property type="entry name" value="PAS_3"/>
    <property type="match status" value="1"/>
</dbReference>
<feature type="region of interest" description="Disordered" evidence="9">
    <location>
        <begin position="527"/>
        <end position="554"/>
    </location>
</feature>
<feature type="compositionally biased region" description="Basic residues" evidence="9">
    <location>
        <begin position="883"/>
        <end position="895"/>
    </location>
</feature>
<gene>
    <name evidence="11" type="ORF">ACEWY4_009271</name>
</gene>
<accession>A0ABD1K5Y8</accession>
<feature type="compositionally biased region" description="Low complexity" evidence="9">
    <location>
        <begin position="1256"/>
        <end position="1273"/>
    </location>
</feature>
<reference evidence="11 12" key="1">
    <citation type="submission" date="2024-09" db="EMBL/GenBank/DDBJ databases">
        <title>A chromosome-level genome assembly of Gray's grenadier anchovy, Coilia grayii.</title>
        <authorList>
            <person name="Fu Z."/>
        </authorList>
    </citation>
    <scope>NUCLEOTIDE SEQUENCE [LARGE SCALE GENOMIC DNA]</scope>
    <source>
        <strain evidence="11">G4</strain>
        <tissue evidence="11">Muscle</tissue>
    </source>
</reference>
<dbReference type="PROSITE" id="PS50112">
    <property type="entry name" value="PAS"/>
    <property type="match status" value="1"/>
</dbReference>
<feature type="compositionally biased region" description="Low complexity" evidence="9">
    <location>
        <begin position="107"/>
        <end position="128"/>
    </location>
</feature>
<dbReference type="Pfam" id="PF23170">
    <property type="entry name" value="bHLH_PER"/>
    <property type="match status" value="1"/>
</dbReference>
<feature type="region of interest" description="Disordered" evidence="9">
    <location>
        <begin position="584"/>
        <end position="634"/>
    </location>
</feature>
<dbReference type="GO" id="GO:0005634">
    <property type="term" value="C:nucleus"/>
    <property type="evidence" value="ECO:0007669"/>
    <property type="project" value="UniProtKB-SubCell"/>
</dbReference>
<evidence type="ECO:0000259" key="10">
    <source>
        <dbReference type="PROSITE" id="PS50112"/>
    </source>
</evidence>
<keyword evidence="8" id="KW-0539">Nucleus</keyword>
<name>A0ABD1K5Y8_9TELE</name>
<dbReference type="GO" id="GO:0048511">
    <property type="term" value="P:rhythmic process"/>
    <property type="evidence" value="ECO:0007669"/>
    <property type="project" value="UniProtKB-KW"/>
</dbReference>
<dbReference type="InterPro" id="IPR013655">
    <property type="entry name" value="PAS_fold_3"/>
</dbReference>
<keyword evidence="12" id="KW-1185">Reference proteome</keyword>
<dbReference type="GO" id="GO:0005737">
    <property type="term" value="C:cytoplasm"/>
    <property type="evidence" value="ECO:0007669"/>
    <property type="project" value="UniProtKB-SubCell"/>
</dbReference>
<dbReference type="InterPro" id="IPR048814">
    <property type="entry name" value="Per1-3_PAS-A"/>
</dbReference>
<dbReference type="InterPro" id="IPR057310">
    <property type="entry name" value="PER1-3_bHLH"/>
</dbReference>
<evidence type="ECO:0000256" key="3">
    <source>
        <dbReference type="ARBA" id="ARBA00022490"/>
    </source>
</evidence>
<sequence>MSNAISEATASHSASRGVGGTEDDEEVGREVGSSRRSNGSLLCGGEKKASGGKRDGRGPQRANLDDTDGLSSGNDSAERECEGHGGRETSTCSSHNGKDSVMETTESKSSNSQSPSPPSSSVAYSMLSGGSSEQDPPSTSTSGCSSGRSARLQTQRELLRALRELKIRMPADHRGKGRSSTLASLQYALNCVKQVRANQEYYHQWNVEESHGCCLDLSTFTIEELDNITSEYTLQNADTFSVAVSFLSGKVVYVSPQAPSRLCCQPEQLQGALFSELLAPQDVSTFYSGTSPSKLPAWPSCNTSDSPGDCAQEKSMFCRISGSKGSEVEVRYSPFRLTPYQLTLRDSDNSQPQPCVLLIAERVHSGYEAPRIPDDKRIFTTSHSPSCLFQEVDERAVPLLGYLPQDLVGTPMLYYLHPEDRPLMVAIHKKILQFAGQPFDHSCVRVCARSGEYLTIDTSWSSFINPWSRKVAFIVGRHKVRTSPLNEDVFTPPAISELQSMSPDVAQLSEQIHRVLVQPVHCGSSQGYGSLGSGTDHHASTGSSSDSAGPVHKLCNQPLRPMTFQQMCKDIHMVKTNGQEVFMESRNRPQPCRHSSTVARTTLKSAEHSKEGPQGALPAVKHPSAPTTPPRKERVTTYSYQQLNCLDSIIRYLGSCNVPNTVKRKCGSSSCTTSSTSDDDKQREAAGGVKAIAETLVVADGSKPPDPTHALTPLALHCKAESVVSTTSLCSFSSTIVHVGDKKPPESDIVMMEEAPTTPTLTPTPTPSTPTPAPTSSTAHPPPQASLSPGTPTHADKEARWTGGAAAAAGGGGAGVASVGLTKEVLSTHTQQEEQAFLNRFKDLSNLLVPQPRFSPPRRHAATTAGKGVRSSQDYPAGGTTSGRKRGRGGKRRKHQPEGSQVSGFLPPFTMPPRAPAATPSEVPNPGCFPSGRHLFMGPQTSSSSLPPSVGSQASIPPSIPQFAPGCMPCYPMYPAQMPTSQVIPSMVPPVMALILPNYMYPQLNMFMPQMNLAGAAPLNTPMPDLSQTTATHQPQPTPQMHPLAAPQFNSAMPQMNPVLNPAAVGQPGLMPSMMPFNPAMATVPQPFYNQNIMYTPFANTAPAPGNPFAPGPSRPCTPQSAGLANGERDEADSPLFHSRCSSPLNLVQLEELAGNRAESSAAGLQQTPPPGGGASQGKSGGVTSVSKSNSKDTKVDNNVDRNESNQDAMSTSSDLLDLLMQEDARSGTGSAASGSGSSGSVSGSSGSGSSGSGSNGCSTTGSGSGTGSSNTSKYFGSVDSSENDHSQKQQTGDAVEDQFIKYVLQDPIWLLMANTDDEVMMTYQLPSRDRETVLQQDLAVLRSVQKQQPHFTEQQKKELSLEHPWILTGGLPDAINITSCADCSGTTAAPVSPPFPKDDLHGDLQLLEEVGASGEAATDKPSAATAQSGDAADVQASTRQPARSNTRPVIDEELEVTSSVGVCTEE</sequence>
<keyword evidence="4" id="KW-0677">Repeat</keyword>
<feature type="compositionally biased region" description="Pro residues" evidence="9">
    <location>
        <begin position="762"/>
        <end position="773"/>
    </location>
</feature>
<feature type="region of interest" description="Disordered" evidence="9">
    <location>
        <begin position="1413"/>
        <end position="1467"/>
    </location>
</feature>
<organism evidence="11 12">
    <name type="scientific">Coilia grayii</name>
    <name type="common">Gray's grenadier anchovy</name>
    <dbReference type="NCBI Taxonomy" id="363190"/>
    <lineage>
        <taxon>Eukaryota</taxon>
        <taxon>Metazoa</taxon>
        <taxon>Chordata</taxon>
        <taxon>Craniata</taxon>
        <taxon>Vertebrata</taxon>
        <taxon>Euteleostomi</taxon>
        <taxon>Actinopterygii</taxon>
        <taxon>Neopterygii</taxon>
        <taxon>Teleostei</taxon>
        <taxon>Clupei</taxon>
        <taxon>Clupeiformes</taxon>
        <taxon>Clupeoidei</taxon>
        <taxon>Engraulidae</taxon>
        <taxon>Coilinae</taxon>
        <taxon>Coilia</taxon>
    </lineage>
</organism>
<keyword evidence="5" id="KW-0805">Transcription regulation</keyword>
<feature type="compositionally biased region" description="Polar residues" evidence="9">
    <location>
        <begin position="1"/>
        <end position="14"/>
    </location>
</feature>
<feature type="compositionally biased region" description="Polar residues" evidence="9">
    <location>
        <begin position="1436"/>
        <end position="1448"/>
    </location>
</feature>
<evidence type="ECO:0000256" key="9">
    <source>
        <dbReference type="SAM" id="MobiDB-lite"/>
    </source>
</evidence>
<evidence type="ECO:0000313" key="11">
    <source>
        <dbReference type="EMBL" id="KAL2094552.1"/>
    </source>
</evidence>
<comment type="subcellular location">
    <subcellularLocation>
        <location evidence="2">Cytoplasm</location>
    </subcellularLocation>
    <subcellularLocation>
        <location evidence="1">Nucleus</location>
    </subcellularLocation>
</comment>
<keyword evidence="6" id="KW-0090">Biological rhythms</keyword>
<dbReference type="Gene3D" id="3.30.450.20">
    <property type="entry name" value="PAS domain"/>
    <property type="match status" value="2"/>
</dbReference>
<feature type="region of interest" description="Disordered" evidence="9">
    <location>
        <begin position="756"/>
        <end position="797"/>
    </location>
</feature>
<feature type="compositionally biased region" description="Gly residues" evidence="9">
    <location>
        <begin position="1246"/>
        <end position="1255"/>
    </location>
</feature>
<dbReference type="InterPro" id="IPR000014">
    <property type="entry name" value="PAS"/>
</dbReference>
<dbReference type="SUPFAM" id="SSF55785">
    <property type="entry name" value="PYP-like sensor domain (PAS domain)"/>
    <property type="match status" value="1"/>
</dbReference>
<dbReference type="Proteomes" id="UP001591681">
    <property type="component" value="Unassembled WGS sequence"/>
</dbReference>
<feature type="compositionally biased region" description="Basic and acidic residues" evidence="9">
    <location>
        <begin position="76"/>
        <end position="87"/>
    </location>
</feature>
<feature type="compositionally biased region" description="Basic and acidic residues" evidence="9">
    <location>
        <begin position="45"/>
        <end position="58"/>
    </location>
</feature>
<feature type="compositionally biased region" description="Polar residues" evidence="9">
    <location>
        <begin position="593"/>
        <end position="604"/>
    </location>
</feature>
<dbReference type="Pfam" id="PF12114">
    <property type="entry name" value="Period_C"/>
    <property type="match status" value="1"/>
</dbReference>
<feature type="region of interest" description="Disordered" evidence="9">
    <location>
        <begin position="1157"/>
        <end position="1211"/>
    </location>
</feature>
<evidence type="ECO:0000256" key="8">
    <source>
        <dbReference type="ARBA" id="ARBA00023242"/>
    </source>
</evidence>
<evidence type="ECO:0000256" key="5">
    <source>
        <dbReference type="ARBA" id="ARBA00023015"/>
    </source>
</evidence>
<dbReference type="InterPro" id="IPR022728">
    <property type="entry name" value="Period_circadian-like_C"/>
</dbReference>
<dbReference type="InterPro" id="IPR050760">
    <property type="entry name" value="Period_circadian_regulator"/>
</dbReference>
<keyword evidence="3" id="KW-0963">Cytoplasm</keyword>
<dbReference type="PANTHER" id="PTHR11269">
    <property type="entry name" value="PERIOD CIRCADIAN PROTEIN"/>
    <property type="match status" value="1"/>
</dbReference>
<evidence type="ECO:0000256" key="4">
    <source>
        <dbReference type="ARBA" id="ARBA00022737"/>
    </source>
</evidence>
<feature type="compositionally biased region" description="Polar residues" evidence="9">
    <location>
        <begin position="1457"/>
        <end position="1467"/>
    </location>
</feature>
<feature type="domain" description="PAS" evidence="10">
    <location>
        <begin position="392"/>
        <end position="435"/>
    </location>
</feature>
<evidence type="ECO:0000256" key="2">
    <source>
        <dbReference type="ARBA" id="ARBA00004496"/>
    </source>
</evidence>
<dbReference type="CDD" id="cd00130">
    <property type="entry name" value="PAS"/>
    <property type="match status" value="1"/>
</dbReference>
<feature type="compositionally biased region" description="Low complexity" evidence="9">
    <location>
        <begin position="138"/>
        <end position="149"/>
    </location>
</feature>
<dbReference type="FunFam" id="3.30.450.20:FF:000013">
    <property type="entry name" value="Period circadian protein homolog 2"/>
    <property type="match status" value="1"/>
</dbReference>
<dbReference type="FunFam" id="3.30.450.20:FF:000004">
    <property type="entry name" value="Period circadian protein homolog 3"/>
    <property type="match status" value="1"/>
</dbReference>
<evidence type="ECO:0000256" key="7">
    <source>
        <dbReference type="ARBA" id="ARBA00023163"/>
    </source>
</evidence>
<feature type="region of interest" description="Disordered" evidence="9">
    <location>
        <begin position="665"/>
        <end position="685"/>
    </location>
</feature>
<feature type="compositionally biased region" description="Low complexity" evidence="9">
    <location>
        <begin position="1227"/>
        <end position="1245"/>
    </location>
</feature>
<keyword evidence="7" id="KW-0804">Transcription</keyword>
<feature type="compositionally biased region" description="Pro residues" evidence="9">
    <location>
        <begin position="1105"/>
        <end position="1116"/>
    </location>
</feature>
<dbReference type="InterPro" id="IPR035965">
    <property type="entry name" value="PAS-like_dom_sf"/>
</dbReference>
<dbReference type="PANTHER" id="PTHR11269:SF8">
    <property type="entry name" value="PERIOD CIRCADIAN PROTEIN HOMOLOG 1"/>
    <property type="match status" value="1"/>
</dbReference>
<evidence type="ECO:0000313" key="12">
    <source>
        <dbReference type="Proteomes" id="UP001591681"/>
    </source>
</evidence>
<feature type="region of interest" description="Disordered" evidence="9">
    <location>
        <begin position="1225"/>
        <end position="1294"/>
    </location>
</feature>
<feature type="region of interest" description="Disordered" evidence="9">
    <location>
        <begin position="1105"/>
        <end position="1138"/>
    </location>
</feature>
<comment type="caution">
    <text evidence="11">The sequence shown here is derived from an EMBL/GenBank/DDBJ whole genome shotgun (WGS) entry which is preliminary data.</text>
</comment>
<proteinExistence type="predicted"/>
<dbReference type="SMART" id="SM00091">
    <property type="entry name" value="PAS"/>
    <property type="match status" value="2"/>
</dbReference>
<feature type="region of interest" description="Disordered" evidence="9">
    <location>
        <begin position="849"/>
        <end position="921"/>
    </location>
</feature>
<dbReference type="EMBL" id="JBHFQA010000008">
    <property type="protein sequence ID" value="KAL2094552.1"/>
    <property type="molecule type" value="Genomic_DNA"/>
</dbReference>
<evidence type="ECO:0000256" key="1">
    <source>
        <dbReference type="ARBA" id="ARBA00004123"/>
    </source>
</evidence>
<evidence type="ECO:0000256" key="6">
    <source>
        <dbReference type="ARBA" id="ARBA00023108"/>
    </source>
</evidence>
<protein>
    <recommendedName>
        <fullName evidence="10">PAS domain-containing protein</fullName>
    </recommendedName>
</protein>
<feature type="region of interest" description="Disordered" evidence="9">
    <location>
        <begin position="1"/>
        <end position="153"/>
    </location>
</feature>
<dbReference type="Pfam" id="PF21353">
    <property type="entry name" value="Per3-like_PAS-A"/>
    <property type="match status" value="1"/>
</dbReference>
<feature type="compositionally biased region" description="Basic and acidic residues" evidence="9">
    <location>
        <begin position="1190"/>
        <end position="1205"/>
    </location>
</feature>